<accession>A0A0E9PVX2</accession>
<evidence type="ECO:0000313" key="1">
    <source>
        <dbReference type="EMBL" id="JAH08741.1"/>
    </source>
</evidence>
<proteinExistence type="predicted"/>
<dbReference type="EMBL" id="GBXM01099836">
    <property type="protein sequence ID" value="JAH08741.1"/>
    <property type="molecule type" value="Transcribed_RNA"/>
</dbReference>
<reference evidence="1" key="2">
    <citation type="journal article" date="2015" name="Fish Shellfish Immunol.">
        <title>Early steps in the European eel (Anguilla anguilla)-Vibrio vulnificus interaction in the gills: Role of the RtxA13 toxin.</title>
        <authorList>
            <person name="Callol A."/>
            <person name="Pajuelo D."/>
            <person name="Ebbesson L."/>
            <person name="Teles M."/>
            <person name="MacKenzie S."/>
            <person name="Amaro C."/>
        </authorList>
    </citation>
    <scope>NUCLEOTIDE SEQUENCE</scope>
</reference>
<reference evidence="1" key="1">
    <citation type="submission" date="2014-11" db="EMBL/GenBank/DDBJ databases">
        <authorList>
            <person name="Amaro Gonzalez C."/>
        </authorList>
    </citation>
    <scope>NUCLEOTIDE SEQUENCE</scope>
</reference>
<sequence length="80" mass="9361">MCEPIRRLCRFTTQGCDWSESAWDWQHSAVRTNFPITTWEKRCVVHLSARQIKINFGRVVPVTESCLKDACRAKIRPELP</sequence>
<protein>
    <submittedName>
        <fullName evidence="1">Uncharacterized protein</fullName>
    </submittedName>
</protein>
<dbReference type="AlphaFoldDB" id="A0A0E9PVX2"/>
<organism evidence="1">
    <name type="scientific">Anguilla anguilla</name>
    <name type="common">European freshwater eel</name>
    <name type="synonym">Muraena anguilla</name>
    <dbReference type="NCBI Taxonomy" id="7936"/>
    <lineage>
        <taxon>Eukaryota</taxon>
        <taxon>Metazoa</taxon>
        <taxon>Chordata</taxon>
        <taxon>Craniata</taxon>
        <taxon>Vertebrata</taxon>
        <taxon>Euteleostomi</taxon>
        <taxon>Actinopterygii</taxon>
        <taxon>Neopterygii</taxon>
        <taxon>Teleostei</taxon>
        <taxon>Anguilliformes</taxon>
        <taxon>Anguillidae</taxon>
        <taxon>Anguilla</taxon>
    </lineage>
</organism>
<name>A0A0E9PVX2_ANGAN</name>